<reference evidence="1 2" key="1">
    <citation type="submission" date="2018-08" db="EMBL/GenBank/DDBJ databases">
        <title>A genome reference for cultivated species of the human gut microbiota.</title>
        <authorList>
            <person name="Zou Y."/>
            <person name="Xue W."/>
            <person name="Luo G."/>
        </authorList>
    </citation>
    <scope>NUCLEOTIDE SEQUENCE [LARGE SCALE GENOMIC DNA]</scope>
    <source>
        <strain evidence="1 2">AM16-50</strain>
    </source>
</reference>
<organism evidence="1 2">
    <name type="scientific">Parabacteroides merdae</name>
    <dbReference type="NCBI Taxonomy" id="46503"/>
    <lineage>
        <taxon>Bacteria</taxon>
        <taxon>Pseudomonadati</taxon>
        <taxon>Bacteroidota</taxon>
        <taxon>Bacteroidia</taxon>
        <taxon>Bacteroidales</taxon>
        <taxon>Tannerellaceae</taxon>
        <taxon>Parabacteroides</taxon>
    </lineage>
</organism>
<protein>
    <submittedName>
        <fullName evidence="1">Uncharacterized protein</fullName>
    </submittedName>
</protein>
<gene>
    <name evidence="1" type="ORF">DW191_19285</name>
</gene>
<accession>A0A3R6L671</accession>
<dbReference type="EMBL" id="QRKC01000015">
    <property type="protein sequence ID" value="RHH74041.1"/>
    <property type="molecule type" value="Genomic_DNA"/>
</dbReference>
<name>A0A3R6L671_9BACT</name>
<comment type="caution">
    <text evidence="1">The sequence shown here is derived from an EMBL/GenBank/DDBJ whole genome shotgun (WGS) entry which is preliminary data.</text>
</comment>
<dbReference type="RefSeq" id="WP_122291648.1">
    <property type="nucleotide sequence ID" value="NZ_QRKC01000015.1"/>
</dbReference>
<sequence>MAYTNSQILSAVLSKFLQPLVQLYGGGWLSSLPAVKMLENKVKSMGIVSTNWSLTKEAAPLIEGISGSVITPILNAQISKMDDAQVPIIAHSIVDSALKNGKLELFEGVVEIDESDLKDLKRLLDINLPLTKVDTYVVKEVEEKEVDNVE</sequence>
<evidence type="ECO:0000313" key="2">
    <source>
        <dbReference type="Proteomes" id="UP000283732"/>
    </source>
</evidence>
<dbReference type="Proteomes" id="UP000283732">
    <property type="component" value="Unassembled WGS sequence"/>
</dbReference>
<proteinExistence type="predicted"/>
<evidence type="ECO:0000313" key="1">
    <source>
        <dbReference type="EMBL" id="RHH74041.1"/>
    </source>
</evidence>
<dbReference type="AlphaFoldDB" id="A0A3R6L671"/>